<dbReference type="RefSeq" id="WP_354493144.1">
    <property type="nucleotide sequence ID" value="NZ_JBEPMC010000008.1"/>
</dbReference>
<comment type="caution">
    <text evidence="1">The sequence shown here is derived from an EMBL/GenBank/DDBJ whole genome shotgun (WGS) entry which is preliminary data.</text>
</comment>
<keyword evidence="2" id="KW-1185">Reference proteome</keyword>
<dbReference type="CDD" id="cd06154">
    <property type="entry name" value="YjgF_YER057c_UK114_like_6"/>
    <property type="match status" value="1"/>
</dbReference>
<proteinExistence type="predicted"/>
<dbReference type="EMBL" id="JBEPMC010000008">
    <property type="protein sequence ID" value="MET3581495.1"/>
    <property type="molecule type" value="Genomic_DNA"/>
</dbReference>
<protein>
    <submittedName>
        <fullName evidence="1">Enamine deaminase RidA (YjgF/YER057c/UK114 family)</fullName>
    </submittedName>
</protein>
<sequence>MKRQKVDVTNKWGAAIGYSRAVRAGNVIVVSGTSASGPDGALHPGDAERQTIVVLERIDAALRELGASIDDVVETRIFLRDMNDWEAVGRAHGAIFGDIRPATTMVQAGALIDENLLVEIAATAILTN</sequence>
<dbReference type="Gene3D" id="3.30.1330.40">
    <property type="entry name" value="RutC-like"/>
    <property type="match status" value="1"/>
</dbReference>
<organism evidence="1 2">
    <name type="scientific">Mesorhizobium robiniae</name>
    <dbReference type="NCBI Taxonomy" id="559315"/>
    <lineage>
        <taxon>Bacteria</taxon>
        <taxon>Pseudomonadati</taxon>
        <taxon>Pseudomonadota</taxon>
        <taxon>Alphaproteobacteria</taxon>
        <taxon>Hyphomicrobiales</taxon>
        <taxon>Phyllobacteriaceae</taxon>
        <taxon>Mesorhizobium</taxon>
    </lineage>
</organism>
<name>A0ABV2GT95_9HYPH</name>
<dbReference type="InterPro" id="IPR035959">
    <property type="entry name" value="RutC-like_sf"/>
</dbReference>
<dbReference type="InterPro" id="IPR006175">
    <property type="entry name" value="YjgF/YER057c/UK114"/>
</dbReference>
<dbReference type="Proteomes" id="UP001549204">
    <property type="component" value="Unassembled WGS sequence"/>
</dbReference>
<dbReference type="SUPFAM" id="SSF55298">
    <property type="entry name" value="YjgF-like"/>
    <property type="match status" value="1"/>
</dbReference>
<accession>A0ABV2GT95</accession>
<reference evidence="1 2" key="1">
    <citation type="submission" date="2024-06" db="EMBL/GenBank/DDBJ databases">
        <title>Genomic Encyclopedia of Type Strains, Phase IV (KMG-IV): sequencing the most valuable type-strain genomes for metagenomic binning, comparative biology and taxonomic classification.</title>
        <authorList>
            <person name="Goeker M."/>
        </authorList>
    </citation>
    <scope>NUCLEOTIDE SEQUENCE [LARGE SCALE GENOMIC DNA]</scope>
    <source>
        <strain evidence="1 2">DSM 100022</strain>
    </source>
</reference>
<evidence type="ECO:0000313" key="2">
    <source>
        <dbReference type="Proteomes" id="UP001549204"/>
    </source>
</evidence>
<dbReference type="Pfam" id="PF01042">
    <property type="entry name" value="Ribonuc_L-PSP"/>
    <property type="match status" value="1"/>
</dbReference>
<gene>
    <name evidence="1" type="ORF">ABID19_004546</name>
</gene>
<dbReference type="PANTHER" id="PTHR43857">
    <property type="entry name" value="BLR7761 PROTEIN"/>
    <property type="match status" value="1"/>
</dbReference>
<evidence type="ECO:0000313" key="1">
    <source>
        <dbReference type="EMBL" id="MET3581495.1"/>
    </source>
</evidence>
<dbReference type="PANTHER" id="PTHR43857:SF1">
    <property type="entry name" value="YJGH FAMILY PROTEIN"/>
    <property type="match status" value="1"/>
</dbReference>